<keyword evidence="5 10" id="KW-0573">Peptidoglycan synthesis</keyword>
<gene>
    <name evidence="10" type="primary">murJ</name>
    <name evidence="12" type="ORF">DES53_109194</name>
</gene>
<evidence type="ECO:0000313" key="12">
    <source>
        <dbReference type="EMBL" id="RBP39766.1"/>
    </source>
</evidence>
<dbReference type="PANTHER" id="PTHR47019:SF1">
    <property type="entry name" value="LIPID II FLIPPASE MURJ"/>
    <property type="match status" value="1"/>
</dbReference>
<dbReference type="GO" id="GO:0008360">
    <property type="term" value="P:regulation of cell shape"/>
    <property type="evidence" value="ECO:0007669"/>
    <property type="project" value="UniProtKB-UniRule"/>
</dbReference>
<feature type="transmembrane region" description="Helical" evidence="10">
    <location>
        <begin position="191"/>
        <end position="208"/>
    </location>
</feature>
<evidence type="ECO:0000256" key="11">
    <source>
        <dbReference type="PIRNR" id="PIRNR002869"/>
    </source>
</evidence>
<proteinExistence type="inferred from homology"/>
<dbReference type="InterPro" id="IPR051050">
    <property type="entry name" value="Lipid_II_flippase_MurJ/MviN"/>
</dbReference>
<dbReference type="PRINTS" id="PR01806">
    <property type="entry name" value="VIRFACTRMVIN"/>
</dbReference>
<feature type="transmembrane region" description="Helical" evidence="10">
    <location>
        <begin position="346"/>
        <end position="370"/>
    </location>
</feature>
<feature type="transmembrane region" description="Helical" evidence="10">
    <location>
        <begin position="305"/>
        <end position="325"/>
    </location>
</feature>
<keyword evidence="13" id="KW-1185">Reference proteome</keyword>
<keyword evidence="6 10" id="KW-1133">Transmembrane helix</keyword>
<comment type="function">
    <text evidence="8 10 11">Involved in peptidoglycan biosynthesis. Transports lipid-linked peptidoglycan precursors from the inner to the outer leaflet of the cytoplasmic membrane.</text>
</comment>
<dbReference type="EMBL" id="QNRR01000009">
    <property type="protein sequence ID" value="RBP39766.1"/>
    <property type="molecule type" value="Genomic_DNA"/>
</dbReference>
<evidence type="ECO:0000256" key="2">
    <source>
        <dbReference type="ARBA" id="ARBA00022475"/>
    </source>
</evidence>
<feature type="transmembrane region" description="Helical" evidence="10">
    <location>
        <begin position="414"/>
        <end position="438"/>
    </location>
</feature>
<dbReference type="NCBIfam" id="TIGR01695">
    <property type="entry name" value="murJ_mviN"/>
    <property type="match status" value="1"/>
</dbReference>
<evidence type="ECO:0000256" key="9">
    <source>
        <dbReference type="ARBA" id="ARBA00061532"/>
    </source>
</evidence>
<dbReference type="GO" id="GO:0015648">
    <property type="term" value="F:lipid-linked peptidoglycan transporter activity"/>
    <property type="evidence" value="ECO:0007669"/>
    <property type="project" value="UniProtKB-UniRule"/>
</dbReference>
<keyword evidence="4 10" id="KW-0133">Cell shape</keyword>
<feature type="transmembrane region" description="Helical" evidence="10">
    <location>
        <begin position="220"/>
        <end position="239"/>
    </location>
</feature>
<evidence type="ECO:0000256" key="7">
    <source>
        <dbReference type="ARBA" id="ARBA00023136"/>
    </source>
</evidence>
<evidence type="ECO:0000256" key="4">
    <source>
        <dbReference type="ARBA" id="ARBA00022960"/>
    </source>
</evidence>
<feature type="transmembrane region" description="Helical" evidence="10">
    <location>
        <begin position="159"/>
        <end position="179"/>
    </location>
</feature>
<dbReference type="PIRSF" id="PIRSF002869">
    <property type="entry name" value="MviN"/>
    <property type="match status" value="1"/>
</dbReference>
<evidence type="ECO:0000313" key="13">
    <source>
        <dbReference type="Proteomes" id="UP000253426"/>
    </source>
</evidence>
<feature type="transmembrane region" description="Helical" evidence="10">
    <location>
        <begin position="260"/>
        <end position="285"/>
    </location>
</feature>
<evidence type="ECO:0000256" key="1">
    <source>
        <dbReference type="ARBA" id="ARBA00004651"/>
    </source>
</evidence>
<dbReference type="AlphaFoldDB" id="A0A366HBS9"/>
<sequence length="554" mass="60155">MSDDTKEEPTKKEVAQASAGAEGRVNTKAFGIVTIAIFSSRILGLVREMLLAALFAGENRKWLDCFNQAFRTPNLLRDLFAEGALSTAFVTTFSKKMQSEGDESAWQLARKMLTLAAVFMSIISVFGVLLAPFIIRLLSPGWITETPEKIEYTVRLAQIMYPFILLVSLAALVMAMLNAKRVFGMPAVSSTFFNIGSMVVGGLVGWWIDPTFGKDALIGFAVGTLAGGLLQLLVQLPSLRKVGFKFRPDFGWKDSGVSKVLSLMWPAVLSGSAVQINVMLSSIFASCLVIKDGPVTWLGQAFRLVQLPLGLFGVAVATVTVPAMSRLATEGVTPAFRHMLGRGLKLVFLMTLPAAVGLAILAEPIISLIFQRGRYTAYDTHMAAIALQSYAWGLVFFSSIKVIQPAFYAIERRFVPLVVSLVAVAVSATMNTITVFWLKLGHEWLALSTSVSAFVNFALLFYAMRKVAGDLDSKGLAINAGKLLVSVICMAAVCWICNATLLAHFTEKALVLRILFLCVTIGGAAAVYFGMNALLKNEEVAEFGTILRRKLGRK</sequence>
<feature type="transmembrane region" description="Helical" evidence="10">
    <location>
        <begin position="444"/>
        <end position="463"/>
    </location>
</feature>
<dbReference type="RefSeq" id="WP_113960653.1">
    <property type="nucleotide sequence ID" value="NZ_QNRR01000009.1"/>
</dbReference>
<comment type="similarity">
    <text evidence="9 10 11">Belongs to the MurJ/MviN family.</text>
</comment>
<dbReference type="CDD" id="cd13123">
    <property type="entry name" value="MATE_MurJ_like"/>
    <property type="match status" value="1"/>
</dbReference>
<feature type="transmembrane region" description="Helical" evidence="10">
    <location>
        <begin position="483"/>
        <end position="504"/>
    </location>
</feature>
<dbReference type="GO" id="GO:0071555">
    <property type="term" value="P:cell wall organization"/>
    <property type="evidence" value="ECO:0007669"/>
    <property type="project" value="UniProtKB-UniRule"/>
</dbReference>
<evidence type="ECO:0000256" key="5">
    <source>
        <dbReference type="ARBA" id="ARBA00022984"/>
    </source>
</evidence>
<keyword evidence="2 10" id="KW-1003">Cell membrane</keyword>
<feature type="transmembrane region" description="Helical" evidence="10">
    <location>
        <begin position="113"/>
        <end position="139"/>
    </location>
</feature>
<dbReference type="OrthoDB" id="9804143at2"/>
<dbReference type="Proteomes" id="UP000253426">
    <property type="component" value="Unassembled WGS sequence"/>
</dbReference>
<dbReference type="GO" id="GO:0005886">
    <property type="term" value="C:plasma membrane"/>
    <property type="evidence" value="ECO:0007669"/>
    <property type="project" value="UniProtKB-SubCell"/>
</dbReference>
<comment type="pathway">
    <text evidence="10">Cell wall biogenesis; peptidoglycan biosynthesis.</text>
</comment>
<feature type="transmembrane region" description="Helical" evidence="10">
    <location>
        <begin position="510"/>
        <end position="529"/>
    </location>
</feature>
<organism evidence="12 13">
    <name type="scientific">Roseimicrobium gellanilyticum</name>
    <dbReference type="NCBI Taxonomy" id="748857"/>
    <lineage>
        <taxon>Bacteria</taxon>
        <taxon>Pseudomonadati</taxon>
        <taxon>Verrucomicrobiota</taxon>
        <taxon>Verrucomicrobiia</taxon>
        <taxon>Verrucomicrobiales</taxon>
        <taxon>Verrucomicrobiaceae</taxon>
        <taxon>Roseimicrobium</taxon>
    </lineage>
</organism>
<dbReference type="GO" id="GO:0034204">
    <property type="term" value="P:lipid translocation"/>
    <property type="evidence" value="ECO:0007669"/>
    <property type="project" value="TreeGrafter"/>
</dbReference>
<keyword evidence="3 10" id="KW-0812">Transmembrane</keyword>
<feature type="transmembrane region" description="Helical" evidence="10">
    <location>
        <begin position="382"/>
        <end position="402"/>
    </location>
</feature>
<keyword evidence="10 11" id="KW-0961">Cell wall biogenesis/degradation</keyword>
<keyword evidence="7 10" id="KW-0472">Membrane</keyword>
<comment type="caution">
    <text evidence="12">The sequence shown here is derived from an EMBL/GenBank/DDBJ whole genome shotgun (WGS) entry which is preliminary data.</text>
</comment>
<dbReference type="UniPathway" id="UPA00219"/>
<evidence type="ECO:0000256" key="10">
    <source>
        <dbReference type="HAMAP-Rule" id="MF_02078"/>
    </source>
</evidence>
<reference evidence="12 13" key="1">
    <citation type="submission" date="2018-06" db="EMBL/GenBank/DDBJ databases">
        <title>Genomic Encyclopedia of Type Strains, Phase IV (KMG-IV): sequencing the most valuable type-strain genomes for metagenomic binning, comparative biology and taxonomic classification.</title>
        <authorList>
            <person name="Goeker M."/>
        </authorList>
    </citation>
    <scope>NUCLEOTIDE SEQUENCE [LARGE SCALE GENOMIC DNA]</scope>
    <source>
        <strain evidence="12 13">DSM 25532</strain>
    </source>
</reference>
<evidence type="ECO:0000256" key="8">
    <source>
        <dbReference type="ARBA" id="ARBA00060041"/>
    </source>
</evidence>
<dbReference type="Pfam" id="PF03023">
    <property type="entry name" value="MurJ"/>
    <property type="match status" value="1"/>
</dbReference>
<dbReference type="HAMAP" id="MF_02078">
    <property type="entry name" value="MurJ_MviN"/>
    <property type="match status" value="1"/>
</dbReference>
<dbReference type="GO" id="GO:0009252">
    <property type="term" value="P:peptidoglycan biosynthetic process"/>
    <property type="evidence" value="ECO:0007669"/>
    <property type="project" value="UniProtKB-UniRule"/>
</dbReference>
<comment type="subcellular location">
    <subcellularLocation>
        <location evidence="1 10">Cell membrane</location>
        <topology evidence="1 10">Multi-pass membrane protein</topology>
    </subcellularLocation>
</comment>
<protein>
    <recommendedName>
        <fullName evidence="10">Probable lipid II flippase MurJ</fullName>
    </recommendedName>
</protein>
<name>A0A366HBS9_9BACT</name>
<dbReference type="PANTHER" id="PTHR47019">
    <property type="entry name" value="LIPID II FLIPPASE MURJ"/>
    <property type="match status" value="1"/>
</dbReference>
<evidence type="ECO:0000256" key="6">
    <source>
        <dbReference type="ARBA" id="ARBA00022989"/>
    </source>
</evidence>
<keyword evidence="10 11" id="KW-0813">Transport</keyword>
<dbReference type="InterPro" id="IPR004268">
    <property type="entry name" value="MurJ"/>
</dbReference>
<accession>A0A366HBS9</accession>
<evidence type="ECO:0000256" key="3">
    <source>
        <dbReference type="ARBA" id="ARBA00022692"/>
    </source>
</evidence>